<proteinExistence type="predicted"/>
<dbReference type="SUPFAM" id="SSF52833">
    <property type="entry name" value="Thioredoxin-like"/>
    <property type="match status" value="1"/>
</dbReference>
<dbReference type="EMBL" id="BSDI01000024">
    <property type="protein sequence ID" value="GLH99454.1"/>
    <property type="molecule type" value="Genomic_DNA"/>
</dbReference>
<protein>
    <submittedName>
        <fullName evidence="2">DSBA oxidoreductase</fullName>
    </submittedName>
</protein>
<sequence length="216" mass="23478">MLIEVWSDVVCPWCYIGKRRLEKALAEFPHAAEVEVVWRSFQLDPSYPKGERTSTYEYLAKKFGGSPQQAKGMTGQVKAVAAGEGLAFDFDRARVVNTYDAHRVTHLAKAHGLGPQAHERFLHAHFVEGATLNDSDTLAGLAAEVGVPEAEVRKVLAGDQYSDEVDADIRDARTLGASGVPFFVLDRAFGVSGAQPVETFLSALQRAHDHAAASAR</sequence>
<dbReference type="InterPro" id="IPR036249">
    <property type="entry name" value="Thioredoxin-like_sf"/>
</dbReference>
<dbReference type="Gene3D" id="3.40.30.10">
    <property type="entry name" value="Glutaredoxin"/>
    <property type="match status" value="1"/>
</dbReference>
<organism evidence="2 3">
    <name type="scientific">Phytohabitans aurantiacus</name>
    <dbReference type="NCBI Taxonomy" id="3016789"/>
    <lineage>
        <taxon>Bacteria</taxon>
        <taxon>Bacillati</taxon>
        <taxon>Actinomycetota</taxon>
        <taxon>Actinomycetes</taxon>
        <taxon>Micromonosporales</taxon>
        <taxon>Micromonosporaceae</taxon>
    </lineage>
</organism>
<evidence type="ECO:0000313" key="2">
    <source>
        <dbReference type="EMBL" id="GLH99454.1"/>
    </source>
</evidence>
<dbReference type="Proteomes" id="UP001144280">
    <property type="component" value="Unassembled WGS sequence"/>
</dbReference>
<evidence type="ECO:0000313" key="3">
    <source>
        <dbReference type="Proteomes" id="UP001144280"/>
    </source>
</evidence>
<gene>
    <name evidence="2" type="ORF">Pa4123_47300</name>
</gene>
<reference evidence="2" key="1">
    <citation type="submission" date="2022-12" db="EMBL/GenBank/DDBJ databases">
        <title>New Phytohabitans aurantiacus sp. RD004123 nov., an actinomycete isolated from soil.</title>
        <authorList>
            <person name="Triningsih D.W."/>
            <person name="Harunari E."/>
            <person name="Igarashi Y."/>
        </authorList>
    </citation>
    <scope>NUCLEOTIDE SEQUENCE</scope>
    <source>
        <strain evidence="2">RD004123</strain>
    </source>
</reference>
<dbReference type="Pfam" id="PF01323">
    <property type="entry name" value="DSBA"/>
    <property type="match status" value="1"/>
</dbReference>
<dbReference type="InterPro" id="IPR001853">
    <property type="entry name" value="DSBA-like_thioredoxin_dom"/>
</dbReference>
<dbReference type="PANTHER" id="PTHR13887:SF41">
    <property type="entry name" value="THIOREDOXIN SUPERFAMILY PROTEIN"/>
    <property type="match status" value="1"/>
</dbReference>
<name>A0ABQ5QZ70_9ACTN</name>
<keyword evidence="3" id="KW-1185">Reference proteome</keyword>
<accession>A0ABQ5QZ70</accession>
<comment type="caution">
    <text evidence="2">The sequence shown here is derived from an EMBL/GenBank/DDBJ whole genome shotgun (WGS) entry which is preliminary data.</text>
</comment>
<evidence type="ECO:0000259" key="1">
    <source>
        <dbReference type="Pfam" id="PF01323"/>
    </source>
</evidence>
<dbReference type="RefSeq" id="WP_281899117.1">
    <property type="nucleotide sequence ID" value="NZ_BSDI01000024.1"/>
</dbReference>
<dbReference type="CDD" id="cd03024">
    <property type="entry name" value="DsbA_FrnE"/>
    <property type="match status" value="1"/>
</dbReference>
<feature type="domain" description="DSBA-like thioredoxin" evidence="1">
    <location>
        <begin position="3"/>
        <end position="205"/>
    </location>
</feature>
<dbReference type="PANTHER" id="PTHR13887">
    <property type="entry name" value="GLUTATHIONE S-TRANSFERASE KAPPA"/>
    <property type="match status" value="1"/>
</dbReference>